<accession>A0A1Y6LKI9</accession>
<proteinExistence type="predicted"/>
<feature type="compositionally biased region" description="Basic and acidic residues" evidence="1">
    <location>
        <begin position="591"/>
        <end position="602"/>
    </location>
</feature>
<feature type="compositionally biased region" description="Polar residues" evidence="1">
    <location>
        <begin position="454"/>
        <end position="477"/>
    </location>
</feature>
<evidence type="ECO:0000313" key="3">
    <source>
        <dbReference type="Proteomes" id="UP000215453"/>
    </source>
</evidence>
<name>A0A1Y6LKI9_ZYMTR</name>
<dbReference type="AlphaFoldDB" id="A0A1Y6LKI9"/>
<organism evidence="2 3">
    <name type="scientific">Zymoseptoria tritici ST99CH_1A5</name>
    <dbReference type="NCBI Taxonomy" id="1276529"/>
    <lineage>
        <taxon>Eukaryota</taxon>
        <taxon>Fungi</taxon>
        <taxon>Dikarya</taxon>
        <taxon>Ascomycota</taxon>
        <taxon>Pezizomycotina</taxon>
        <taxon>Dothideomycetes</taxon>
        <taxon>Dothideomycetidae</taxon>
        <taxon>Mycosphaerellales</taxon>
        <taxon>Mycosphaerellaceae</taxon>
        <taxon>Zymoseptoria</taxon>
    </lineage>
</organism>
<dbReference type="Proteomes" id="UP000215453">
    <property type="component" value="Chromosome 5"/>
</dbReference>
<feature type="region of interest" description="Disordered" evidence="1">
    <location>
        <begin position="359"/>
        <end position="430"/>
    </location>
</feature>
<feature type="compositionally biased region" description="Basic and acidic residues" evidence="1">
    <location>
        <begin position="373"/>
        <end position="383"/>
    </location>
</feature>
<feature type="compositionally biased region" description="Basic and acidic residues" evidence="1">
    <location>
        <begin position="568"/>
        <end position="578"/>
    </location>
</feature>
<gene>
    <name evidence="2" type="ORF">ZT1A5_G6416</name>
</gene>
<feature type="compositionally biased region" description="Gly residues" evidence="1">
    <location>
        <begin position="546"/>
        <end position="560"/>
    </location>
</feature>
<evidence type="ECO:0000313" key="2">
    <source>
        <dbReference type="EMBL" id="SMY24974.1"/>
    </source>
</evidence>
<feature type="region of interest" description="Disordered" evidence="1">
    <location>
        <begin position="28"/>
        <end position="49"/>
    </location>
</feature>
<dbReference type="EMBL" id="LT882680">
    <property type="protein sequence ID" value="SMY24974.1"/>
    <property type="molecule type" value="Genomic_DNA"/>
</dbReference>
<evidence type="ECO:0000256" key="1">
    <source>
        <dbReference type="SAM" id="MobiDB-lite"/>
    </source>
</evidence>
<reference evidence="2 3" key="1">
    <citation type="submission" date="2016-10" db="EMBL/GenBank/DDBJ databases">
        <authorList>
            <person name="Varghese N."/>
        </authorList>
    </citation>
    <scope>NUCLEOTIDE SEQUENCE [LARGE SCALE GENOMIC DNA]</scope>
</reference>
<protein>
    <submittedName>
        <fullName evidence="2">Uncharacterized protein</fullName>
    </submittedName>
</protein>
<sequence length="616" mass="67729">MVDTQDGGDDNWESAEVYGNYYGSAARAEGRDPAAHTGMAAGRENRDQSPRWATHLFDDDHSSTAEVGRDQYVRIKNSDMEPVMSAENPRRGRVYKDISDGIPKDVAATFYARCSGNIRHCGKLPKQSREILANTCKLFLAEMSEVGLPRTTDTGADEAYMEERRIERGKKAGIVGNISRVASFERSGDPNAAIDNRHFTPTAHGMVVAKEWPGFSIKNLPEKGGFIRLKMTTMRGGELSEERREGDPNAQDNIRMIYVDSSMVELDPEDLECIRIIHAFDPNFPTKWDNWKLTPTLEFVKYNTPSLRATTAYIHPGDVKKVCQGQMKASSRRCRDFAGAYDWVVTPSDFHVELVEKKNEKKRAVEEDEGREEEEHPPKRSREQIMPGGEMNRGVACSVGAQAGQTGSGEPRIELFPNKKKPQPAYNAPNERPAIDAIELESASGLDSDRPQAATFSTKNDATTYAASSLDGPQQGDSRGAYDSRRGATTNHAQFSHIGSVLGAQDASVAMQPRGPMHPQSYGQPDHLSRRAVPAGGRVREAARENGGGQGIRAGSGNSGGPPIRDGPASRDQQRDGGEQGNSGRKKKKGRQDTRSQQEKRGRPQHRAGPRNGGRR</sequence>
<feature type="region of interest" description="Disordered" evidence="1">
    <location>
        <begin position="444"/>
        <end position="616"/>
    </location>
</feature>
<feature type="compositionally biased region" description="Basic residues" evidence="1">
    <location>
        <begin position="603"/>
        <end position="616"/>
    </location>
</feature>